<feature type="compositionally biased region" description="Pro residues" evidence="1">
    <location>
        <begin position="31"/>
        <end position="42"/>
    </location>
</feature>
<dbReference type="EMBL" id="JAAAUY010000585">
    <property type="protein sequence ID" value="KAF9328226.1"/>
    <property type="molecule type" value="Genomic_DNA"/>
</dbReference>
<evidence type="ECO:0000256" key="2">
    <source>
        <dbReference type="SAM" id="SignalP"/>
    </source>
</evidence>
<sequence>MTRRFTLVLLLALAFIFTLAHAQDITEPEEPSPTPSPDPVVPPEVTSSSPTVPSATPSVPSVTSGAPNPPTATPTPNQPNPIFSTSDTCVTCQRDYPTVRNCTGLIPPPTVNLTMITQVLPFYNCICPGNGVDALQACSTCFRSTGQQAFLNPKHYNVSNQDNKALKQVCLDTANGSKVPSMAGGHWDLMAKSASWTIISALALVVVSM</sequence>
<keyword evidence="2" id="KW-0732">Signal</keyword>
<name>A0A9P5VJW5_9FUNG</name>
<evidence type="ECO:0000313" key="3">
    <source>
        <dbReference type="EMBL" id="KAF9328226.1"/>
    </source>
</evidence>
<protein>
    <submittedName>
        <fullName evidence="3">Uncharacterized protein</fullName>
    </submittedName>
</protein>
<feature type="signal peptide" evidence="2">
    <location>
        <begin position="1"/>
        <end position="22"/>
    </location>
</feature>
<feature type="chain" id="PRO_5040268030" evidence="2">
    <location>
        <begin position="23"/>
        <end position="209"/>
    </location>
</feature>
<evidence type="ECO:0000313" key="4">
    <source>
        <dbReference type="Proteomes" id="UP000696485"/>
    </source>
</evidence>
<dbReference type="AlphaFoldDB" id="A0A9P5VJW5"/>
<reference evidence="3" key="1">
    <citation type="journal article" date="2020" name="Fungal Divers.">
        <title>Resolving the Mortierellaceae phylogeny through synthesis of multi-gene phylogenetics and phylogenomics.</title>
        <authorList>
            <person name="Vandepol N."/>
            <person name="Liber J."/>
            <person name="Desiro A."/>
            <person name="Na H."/>
            <person name="Kennedy M."/>
            <person name="Barry K."/>
            <person name="Grigoriev I.V."/>
            <person name="Miller A.N."/>
            <person name="O'Donnell K."/>
            <person name="Stajich J.E."/>
            <person name="Bonito G."/>
        </authorList>
    </citation>
    <scope>NUCLEOTIDE SEQUENCE</scope>
    <source>
        <strain evidence="3">NVP1</strain>
    </source>
</reference>
<gene>
    <name evidence="3" type="ORF">BG006_008552</name>
</gene>
<proteinExistence type="predicted"/>
<organism evidence="3 4">
    <name type="scientific">Podila minutissima</name>
    <dbReference type="NCBI Taxonomy" id="64525"/>
    <lineage>
        <taxon>Eukaryota</taxon>
        <taxon>Fungi</taxon>
        <taxon>Fungi incertae sedis</taxon>
        <taxon>Mucoromycota</taxon>
        <taxon>Mortierellomycotina</taxon>
        <taxon>Mortierellomycetes</taxon>
        <taxon>Mortierellales</taxon>
        <taxon>Mortierellaceae</taxon>
        <taxon>Podila</taxon>
    </lineage>
</organism>
<keyword evidence="4" id="KW-1185">Reference proteome</keyword>
<feature type="compositionally biased region" description="Low complexity" evidence="1">
    <location>
        <begin position="43"/>
        <end position="66"/>
    </location>
</feature>
<dbReference type="Proteomes" id="UP000696485">
    <property type="component" value="Unassembled WGS sequence"/>
</dbReference>
<accession>A0A9P5VJW5</accession>
<feature type="compositionally biased region" description="Pro residues" evidence="1">
    <location>
        <begin position="67"/>
        <end position="79"/>
    </location>
</feature>
<comment type="caution">
    <text evidence="3">The sequence shown here is derived from an EMBL/GenBank/DDBJ whole genome shotgun (WGS) entry which is preliminary data.</text>
</comment>
<evidence type="ECO:0000256" key="1">
    <source>
        <dbReference type="SAM" id="MobiDB-lite"/>
    </source>
</evidence>
<feature type="region of interest" description="Disordered" evidence="1">
    <location>
        <begin position="26"/>
        <end position="82"/>
    </location>
</feature>